<comment type="caution">
    <text evidence="1">The sequence shown here is derived from an EMBL/GenBank/DDBJ whole genome shotgun (WGS) entry which is preliminary data.</text>
</comment>
<dbReference type="Proteomes" id="UP001589609">
    <property type="component" value="Unassembled WGS sequence"/>
</dbReference>
<protein>
    <submittedName>
        <fullName evidence="1">Uncharacterized protein</fullName>
    </submittedName>
</protein>
<gene>
    <name evidence="1" type="ORF">ACFFMS_01200</name>
</gene>
<sequence>MVYVYGLFTNGTASNFIEANNRLNQDISIANQIWRGCINFVSGGVFDYTSRVVNAGSVAYTQALADGSPVVSIIEEFKRYNRSVNTSDKVNNAIYLVYLSGPTFSGGEVGVGGIKVEEFRSGTNAIITGQMAMTDRAKGLDTFAHEAGHILFNQYNPVTGSWNDDDPSGPYVDQRGIIDRFHNNDPNNLMAPVGHFSTNLSSITITAAQCAKAQNSRIVTQ</sequence>
<dbReference type="EMBL" id="JBHMAF010000007">
    <property type="protein sequence ID" value="MFB9757173.1"/>
    <property type="molecule type" value="Genomic_DNA"/>
</dbReference>
<keyword evidence="2" id="KW-1185">Reference proteome</keyword>
<dbReference type="SUPFAM" id="SSF55486">
    <property type="entry name" value="Metalloproteases ('zincins'), catalytic domain"/>
    <property type="match status" value="1"/>
</dbReference>
<accession>A0ABV5W9B6</accession>
<organism evidence="1 2">
    <name type="scientific">Ectobacillus funiculus</name>
    <dbReference type="NCBI Taxonomy" id="137993"/>
    <lineage>
        <taxon>Bacteria</taxon>
        <taxon>Bacillati</taxon>
        <taxon>Bacillota</taxon>
        <taxon>Bacilli</taxon>
        <taxon>Bacillales</taxon>
        <taxon>Bacillaceae</taxon>
        <taxon>Ectobacillus</taxon>
    </lineage>
</organism>
<reference evidence="1 2" key="1">
    <citation type="submission" date="2024-09" db="EMBL/GenBank/DDBJ databases">
        <authorList>
            <person name="Sun Q."/>
            <person name="Mori K."/>
        </authorList>
    </citation>
    <scope>NUCLEOTIDE SEQUENCE [LARGE SCALE GENOMIC DNA]</scope>
    <source>
        <strain evidence="1 2">JCM 11201</strain>
    </source>
</reference>
<proteinExistence type="predicted"/>
<evidence type="ECO:0000313" key="2">
    <source>
        <dbReference type="Proteomes" id="UP001589609"/>
    </source>
</evidence>
<dbReference type="RefSeq" id="WP_379947483.1">
    <property type="nucleotide sequence ID" value="NZ_JBHMAF010000007.1"/>
</dbReference>
<name>A0ABV5W9B6_9BACI</name>
<evidence type="ECO:0000313" key="1">
    <source>
        <dbReference type="EMBL" id="MFB9757173.1"/>
    </source>
</evidence>